<evidence type="ECO:0000256" key="7">
    <source>
        <dbReference type="ARBA" id="ARBA00023014"/>
    </source>
</evidence>
<evidence type="ECO:0000256" key="4">
    <source>
        <dbReference type="ARBA" id="ARBA00022963"/>
    </source>
</evidence>
<dbReference type="Pfam" id="PF19298">
    <property type="entry name" value="KshA_C"/>
    <property type="match status" value="1"/>
</dbReference>
<name>A0ABP6Z3Z9_9ACTN</name>
<dbReference type="Gene3D" id="3.90.380.10">
    <property type="entry name" value="Naphthalene 1,2-dioxygenase Alpha Subunit, Chain A, domain 1"/>
    <property type="match status" value="1"/>
</dbReference>
<evidence type="ECO:0000259" key="12">
    <source>
        <dbReference type="PROSITE" id="PS51296"/>
    </source>
</evidence>
<keyword evidence="2" id="KW-0001">2Fe-2S</keyword>
<feature type="region of interest" description="Disordered" evidence="11">
    <location>
        <begin position="1"/>
        <end position="24"/>
    </location>
</feature>
<evidence type="ECO:0000256" key="5">
    <source>
        <dbReference type="ARBA" id="ARBA00023002"/>
    </source>
</evidence>
<dbReference type="PANTHER" id="PTHR21266">
    <property type="entry name" value="IRON-SULFUR DOMAIN CONTAINING PROTEIN"/>
    <property type="match status" value="1"/>
</dbReference>
<dbReference type="InterPro" id="IPR017941">
    <property type="entry name" value="Rieske_2Fe-2S"/>
</dbReference>
<feature type="domain" description="Rieske" evidence="12">
    <location>
        <begin position="37"/>
        <end position="140"/>
    </location>
</feature>
<evidence type="ECO:0000256" key="8">
    <source>
        <dbReference type="ARBA" id="ARBA00023221"/>
    </source>
</evidence>
<dbReference type="Pfam" id="PF00355">
    <property type="entry name" value="Rieske"/>
    <property type="match status" value="1"/>
</dbReference>
<dbReference type="SUPFAM" id="SSF50022">
    <property type="entry name" value="ISP domain"/>
    <property type="match status" value="1"/>
</dbReference>
<dbReference type="SUPFAM" id="SSF55961">
    <property type="entry name" value="Bet v1-like"/>
    <property type="match status" value="1"/>
</dbReference>
<dbReference type="InterPro" id="IPR045605">
    <property type="entry name" value="KshA-like_C"/>
</dbReference>
<dbReference type="Proteomes" id="UP001500707">
    <property type="component" value="Unassembled WGS sequence"/>
</dbReference>
<evidence type="ECO:0000256" key="2">
    <source>
        <dbReference type="ARBA" id="ARBA00022714"/>
    </source>
</evidence>
<gene>
    <name evidence="13" type="ORF">GCM10022295_91700</name>
</gene>
<dbReference type="InterPro" id="IPR050584">
    <property type="entry name" value="Cholesterol_7-desaturase"/>
</dbReference>
<evidence type="ECO:0000256" key="1">
    <source>
        <dbReference type="ARBA" id="ARBA00001962"/>
    </source>
</evidence>
<evidence type="ECO:0000256" key="3">
    <source>
        <dbReference type="ARBA" id="ARBA00022723"/>
    </source>
</evidence>
<dbReference type="RefSeq" id="WP_346186784.1">
    <property type="nucleotide sequence ID" value="NZ_BAABCE010000042.1"/>
</dbReference>
<evidence type="ECO:0000256" key="10">
    <source>
        <dbReference type="ARBA" id="ARBA00046982"/>
    </source>
</evidence>
<comment type="cofactor">
    <cofactor evidence="1">
        <name>Fe cation</name>
        <dbReference type="ChEBI" id="CHEBI:24875"/>
    </cofactor>
</comment>
<keyword evidence="8" id="KW-0753">Steroid metabolism</keyword>
<evidence type="ECO:0000256" key="11">
    <source>
        <dbReference type="SAM" id="MobiDB-lite"/>
    </source>
</evidence>
<comment type="caution">
    <text evidence="13">The sequence shown here is derived from an EMBL/GenBank/DDBJ whole genome shotgun (WGS) entry which is preliminary data.</text>
</comment>
<keyword evidence="14" id="KW-1185">Reference proteome</keyword>
<comment type="subunit">
    <text evidence="10">Homotrimer. The two-component system 3-ketosteroid-9-alpha-monooxygenase is composed of an oxygenase component KshA and a reductase component KshB.</text>
</comment>
<dbReference type="EMBL" id="BAABCE010000042">
    <property type="protein sequence ID" value="GAA3596448.1"/>
    <property type="molecule type" value="Genomic_DNA"/>
</dbReference>
<dbReference type="InterPro" id="IPR036922">
    <property type="entry name" value="Rieske_2Fe-2S_sf"/>
</dbReference>
<keyword evidence="8" id="KW-0443">Lipid metabolism</keyword>
<keyword evidence="5" id="KW-0560">Oxidoreductase</keyword>
<feature type="compositionally biased region" description="Basic and acidic residues" evidence="11">
    <location>
        <begin position="1"/>
        <end position="12"/>
    </location>
</feature>
<evidence type="ECO:0000256" key="9">
    <source>
        <dbReference type="ARBA" id="ARBA00030944"/>
    </source>
</evidence>
<evidence type="ECO:0000256" key="6">
    <source>
        <dbReference type="ARBA" id="ARBA00023004"/>
    </source>
</evidence>
<accession>A0ABP6Z3Z9</accession>
<reference evidence="14" key="1">
    <citation type="journal article" date="2019" name="Int. J. Syst. Evol. Microbiol.">
        <title>The Global Catalogue of Microorganisms (GCM) 10K type strain sequencing project: providing services to taxonomists for standard genome sequencing and annotation.</title>
        <authorList>
            <consortium name="The Broad Institute Genomics Platform"/>
            <consortium name="The Broad Institute Genome Sequencing Center for Infectious Disease"/>
            <person name="Wu L."/>
            <person name="Ma J."/>
        </authorList>
    </citation>
    <scope>NUCLEOTIDE SEQUENCE [LARGE SCALE GENOMIC DNA]</scope>
    <source>
        <strain evidence="14">JCM 17656</strain>
    </source>
</reference>
<proteinExistence type="predicted"/>
<keyword evidence="4" id="KW-0442">Lipid degradation</keyword>
<protein>
    <recommendedName>
        <fullName evidence="9">Rieske-type oxygenase</fullName>
    </recommendedName>
</protein>
<keyword evidence="7" id="KW-0411">Iron-sulfur</keyword>
<dbReference type="PANTHER" id="PTHR21266:SF60">
    <property type="entry name" value="3-KETOSTEROID-9-ALPHA-MONOOXYGENASE, OXYGENASE COMPONENT"/>
    <property type="match status" value="1"/>
</dbReference>
<organism evidence="13 14">
    <name type="scientific">Streptomyces osmaniensis</name>
    <dbReference type="NCBI Taxonomy" id="593134"/>
    <lineage>
        <taxon>Bacteria</taxon>
        <taxon>Bacillati</taxon>
        <taxon>Actinomycetota</taxon>
        <taxon>Actinomycetes</taxon>
        <taxon>Kitasatosporales</taxon>
        <taxon>Streptomycetaceae</taxon>
        <taxon>Streptomyces</taxon>
    </lineage>
</organism>
<evidence type="ECO:0000313" key="13">
    <source>
        <dbReference type="EMBL" id="GAA3596448.1"/>
    </source>
</evidence>
<keyword evidence="3" id="KW-0479">Metal-binding</keyword>
<sequence>MSKLQPWRDHQPGKTTPTSPYVGTGEEAPLGYATGWVMLLPLADLPPRSVRTVRLNGGDVVVYRTTTGMVRVTRPFCPHLGAHIGHGGHVEGEAIVCPFHGFSFSTDGVMCKIADGYDALPSHRTLQLMHHTESAAAIYVWTGQGEPTWPLPELLPPGSTTPTYSTVELSSHPQELMENSVDLRHTRVLHNFEDHRFIEEPVGDGPHYRYRVTLRRRFPPFGRLTADISVILYGLGVLRAYMKLPTLGLTFSAVMNNRQIAPWRVHLIMGTSMAFDLDPTGPARHLTPAMRAKALRILSPVNHHMMMLDLMPDLPVWENKRYTAPPHLAKGDGPIGHMRKWAEQFYDEADRKAQNARHAAEQE</sequence>
<evidence type="ECO:0000313" key="14">
    <source>
        <dbReference type="Proteomes" id="UP001500707"/>
    </source>
</evidence>
<dbReference type="Gene3D" id="2.102.10.10">
    <property type="entry name" value="Rieske [2Fe-2S] iron-sulphur domain"/>
    <property type="match status" value="1"/>
</dbReference>
<dbReference type="PROSITE" id="PS51296">
    <property type="entry name" value="RIESKE"/>
    <property type="match status" value="1"/>
</dbReference>
<keyword evidence="6" id="KW-0408">Iron</keyword>